<reference evidence="1 2" key="1">
    <citation type="journal article" date="2018" name="Sci. Rep.">
        <title>Genomic signatures of local adaptation to the degree of environmental predictability in rotifers.</title>
        <authorList>
            <person name="Franch-Gras L."/>
            <person name="Hahn C."/>
            <person name="Garcia-Roger E.M."/>
            <person name="Carmona M.J."/>
            <person name="Serra M."/>
            <person name="Gomez A."/>
        </authorList>
    </citation>
    <scope>NUCLEOTIDE SEQUENCE [LARGE SCALE GENOMIC DNA]</scope>
    <source>
        <strain evidence="1">HYR1</strain>
    </source>
</reference>
<gene>
    <name evidence="1" type="ORF">BpHYR1_034427</name>
</gene>
<dbReference type="EMBL" id="REGN01000033">
    <property type="protein sequence ID" value="RNA45067.1"/>
    <property type="molecule type" value="Genomic_DNA"/>
</dbReference>
<accession>A0A3M7TAV7</accession>
<evidence type="ECO:0000313" key="1">
    <source>
        <dbReference type="EMBL" id="RNA45067.1"/>
    </source>
</evidence>
<comment type="caution">
    <text evidence="1">The sequence shown here is derived from an EMBL/GenBank/DDBJ whole genome shotgun (WGS) entry which is preliminary data.</text>
</comment>
<dbReference type="Proteomes" id="UP000276133">
    <property type="component" value="Unassembled WGS sequence"/>
</dbReference>
<organism evidence="1 2">
    <name type="scientific">Brachionus plicatilis</name>
    <name type="common">Marine rotifer</name>
    <name type="synonym">Brachionus muelleri</name>
    <dbReference type="NCBI Taxonomy" id="10195"/>
    <lineage>
        <taxon>Eukaryota</taxon>
        <taxon>Metazoa</taxon>
        <taxon>Spiralia</taxon>
        <taxon>Gnathifera</taxon>
        <taxon>Rotifera</taxon>
        <taxon>Eurotatoria</taxon>
        <taxon>Monogononta</taxon>
        <taxon>Pseudotrocha</taxon>
        <taxon>Ploima</taxon>
        <taxon>Brachionidae</taxon>
        <taxon>Brachionus</taxon>
    </lineage>
</organism>
<proteinExistence type="predicted"/>
<sequence length="212" mass="25317">MCDLNKIPDQRLLIGTSSLIKRRESLNSKIFNEKNKENYFHIEDYSESLIKDYAFNYPLEKSPKQIKDNWESIYHLKVKPNFKYMDLNQTQAKIPNHEPRRRQKTWFPTVVTMNKKHRKKSTESLILPDINFKLSDKPFEPVKLLQAKFQQTNDTRRKSLQKQLDILNSFDLEESNSKLARNLYFHPKTLSFTPFFKANAQKTKSFLELKKN</sequence>
<evidence type="ECO:0000313" key="2">
    <source>
        <dbReference type="Proteomes" id="UP000276133"/>
    </source>
</evidence>
<dbReference type="OrthoDB" id="10520969at2759"/>
<protein>
    <submittedName>
        <fullName evidence="1">Uncharacterized protein</fullName>
    </submittedName>
</protein>
<keyword evidence="2" id="KW-1185">Reference proteome</keyword>
<name>A0A3M7TAV7_BRAPC</name>
<dbReference type="AlphaFoldDB" id="A0A3M7TAV7"/>